<dbReference type="SMART" id="SM00267">
    <property type="entry name" value="GGDEF"/>
    <property type="match status" value="1"/>
</dbReference>
<dbReference type="InterPro" id="IPR050469">
    <property type="entry name" value="Diguanylate_Cyclase"/>
</dbReference>
<dbReference type="Gene3D" id="3.30.70.270">
    <property type="match status" value="1"/>
</dbReference>
<dbReference type="Gene3D" id="2.60.120.10">
    <property type="entry name" value="Jelly Rolls"/>
    <property type="match status" value="1"/>
</dbReference>
<reference evidence="3 4" key="1">
    <citation type="submission" date="2022-12" db="EMBL/GenBank/DDBJ databases">
        <title>Polyphasic characterization of Geotalea uranireducens NIT-SL11 newly isolated from a complex of sewage sludge and microbially reduced graphene oxide.</title>
        <authorList>
            <person name="Xie L."/>
            <person name="Yoshida N."/>
            <person name="Meng L."/>
        </authorList>
    </citation>
    <scope>NUCLEOTIDE SEQUENCE [LARGE SCALE GENOMIC DNA]</scope>
    <source>
        <strain evidence="3 4">NIT-SL11</strain>
    </source>
</reference>
<feature type="domain" description="GGDEF" evidence="2">
    <location>
        <begin position="190"/>
        <end position="321"/>
    </location>
</feature>
<dbReference type="InterPro" id="IPR043128">
    <property type="entry name" value="Rev_trsase/Diguanyl_cyclase"/>
</dbReference>
<keyword evidence="4" id="KW-1185">Reference proteome</keyword>
<evidence type="ECO:0000313" key="4">
    <source>
        <dbReference type="Proteomes" id="UP001317705"/>
    </source>
</evidence>
<dbReference type="PROSITE" id="PS50887">
    <property type="entry name" value="GGDEF"/>
    <property type="match status" value="1"/>
</dbReference>
<gene>
    <name evidence="3" type="ORF">GURASL_29320</name>
</gene>
<dbReference type="EMBL" id="AP027151">
    <property type="protein sequence ID" value="BDV44009.1"/>
    <property type="molecule type" value="Genomic_DNA"/>
</dbReference>
<sequence>MPRRAPRYTAADLESIPLFRFVPFECIEGILEHCTVQDLRPGDRYEPAEAADRSLCVLIAGRLALYYDAKMRDDEPPLYIERGEIVGETFVTGEPGVPCILVAAEPCRIMTMEEDLIWSLAQASHAAACNLLGILLRRRADAPRESFSGTVDEYAIHEQGIVDPLTGFQTRRWLEGILDRQVARSLASGKPLSLVIVDIDRFREFNEHHGRLGGDHALHEMAKALRNYLRPTELVARYGGDIFAILLPEANRTTALTIAERLRQRVANTVINIRDGKMLPALSISIGVADVQPGMGSRDLTAAARAALSRAKVAGGNTVAD</sequence>
<name>A0ABM8ENH0_9BACT</name>
<dbReference type="Proteomes" id="UP001317705">
    <property type="component" value="Chromosome"/>
</dbReference>
<evidence type="ECO:0000259" key="2">
    <source>
        <dbReference type="PROSITE" id="PS50887"/>
    </source>
</evidence>
<dbReference type="PANTHER" id="PTHR45138:SF24">
    <property type="entry name" value="DIGUANYLATE CYCLASE DGCC-RELATED"/>
    <property type="match status" value="1"/>
</dbReference>
<dbReference type="InterPro" id="IPR000160">
    <property type="entry name" value="GGDEF_dom"/>
</dbReference>
<organism evidence="3 4">
    <name type="scientific">Geotalea uraniireducens</name>
    <dbReference type="NCBI Taxonomy" id="351604"/>
    <lineage>
        <taxon>Bacteria</taxon>
        <taxon>Pseudomonadati</taxon>
        <taxon>Thermodesulfobacteriota</taxon>
        <taxon>Desulfuromonadia</taxon>
        <taxon>Geobacterales</taxon>
        <taxon>Geobacteraceae</taxon>
        <taxon>Geotalea</taxon>
    </lineage>
</organism>
<dbReference type="InterPro" id="IPR018490">
    <property type="entry name" value="cNMP-bd_dom_sf"/>
</dbReference>
<dbReference type="EC" id="2.7.7.65" evidence="1"/>
<accession>A0ABM8ENH0</accession>
<proteinExistence type="predicted"/>
<evidence type="ECO:0000313" key="3">
    <source>
        <dbReference type="EMBL" id="BDV44009.1"/>
    </source>
</evidence>
<dbReference type="PANTHER" id="PTHR45138">
    <property type="entry name" value="REGULATORY COMPONENTS OF SENSORY TRANSDUCTION SYSTEM"/>
    <property type="match status" value="1"/>
</dbReference>
<dbReference type="SUPFAM" id="SSF51206">
    <property type="entry name" value="cAMP-binding domain-like"/>
    <property type="match status" value="1"/>
</dbReference>
<dbReference type="SUPFAM" id="SSF55073">
    <property type="entry name" value="Nucleotide cyclase"/>
    <property type="match status" value="1"/>
</dbReference>
<protein>
    <recommendedName>
        <fullName evidence="1">diguanylate cyclase</fullName>
        <ecNumber evidence="1">2.7.7.65</ecNumber>
    </recommendedName>
</protein>
<dbReference type="InterPro" id="IPR029787">
    <property type="entry name" value="Nucleotide_cyclase"/>
</dbReference>
<dbReference type="RefSeq" id="WP_282000121.1">
    <property type="nucleotide sequence ID" value="NZ_AP027151.1"/>
</dbReference>
<evidence type="ECO:0000256" key="1">
    <source>
        <dbReference type="ARBA" id="ARBA00012528"/>
    </source>
</evidence>
<dbReference type="Pfam" id="PF00990">
    <property type="entry name" value="GGDEF"/>
    <property type="match status" value="1"/>
</dbReference>
<dbReference type="NCBIfam" id="TIGR00254">
    <property type="entry name" value="GGDEF"/>
    <property type="match status" value="1"/>
</dbReference>
<dbReference type="InterPro" id="IPR014710">
    <property type="entry name" value="RmlC-like_jellyroll"/>
</dbReference>
<dbReference type="CDD" id="cd01949">
    <property type="entry name" value="GGDEF"/>
    <property type="match status" value="1"/>
</dbReference>